<accession>A0A1D1VV09</accession>
<dbReference type="AlphaFoldDB" id="A0A1D1VV09"/>
<keyword evidence="1" id="KW-0472">Membrane</keyword>
<keyword evidence="1" id="KW-1133">Transmembrane helix</keyword>
<evidence type="ECO:0000313" key="2">
    <source>
        <dbReference type="EMBL" id="GAV05315.1"/>
    </source>
</evidence>
<keyword evidence="3" id="KW-1185">Reference proteome</keyword>
<feature type="transmembrane region" description="Helical" evidence="1">
    <location>
        <begin position="50"/>
        <end position="72"/>
    </location>
</feature>
<dbReference type="Proteomes" id="UP000186922">
    <property type="component" value="Unassembled WGS sequence"/>
</dbReference>
<sequence length="79" mass="9111">MEQIRAMGRWNSDVFNRHVRPDMVSSTQTMQRISGKTERTSRSKHGAVKFSFFGVYIVVIRFLFVHLCYAKVSSPAVTK</sequence>
<keyword evidence="1" id="KW-0812">Transmembrane</keyword>
<proteinExistence type="predicted"/>
<name>A0A1D1VV09_RAMVA</name>
<organism evidence="2 3">
    <name type="scientific">Ramazzottius varieornatus</name>
    <name type="common">Water bear</name>
    <name type="synonym">Tardigrade</name>
    <dbReference type="NCBI Taxonomy" id="947166"/>
    <lineage>
        <taxon>Eukaryota</taxon>
        <taxon>Metazoa</taxon>
        <taxon>Ecdysozoa</taxon>
        <taxon>Tardigrada</taxon>
        <taxon>Eutardigrada</taxon>
        <taxon>Parachela</taxon>
        <taxon>Hypsibioidea</taxon>
        <taxon>Ramazzottiidae</taxon>
        <taxon>Ramazzottius</taxon>
    </lineage>
</organism>
<evidence type="ECO:0000313" key="3">
    <source>
        <dbReference type="Proteomes" id="UP000186922"/>
    </source>
</evidence>
<protein>
    <submittedName>
        <fullName evidence="2">Uncharacterized protein</fullName>
    </submittedName>
</protein>
<evidence type="ECO:0000256" key="1">
    <source>
        <dbReference type="SAM" id="Phobius"/>
    </source>
</evidence>
<comment type="caution">
    <text evidence="2">The sequence shown here is derived from an EMBL/GenBank/DDBJ whole genome shotgun (WGS) entry which is preliminary data.</text>
</comment>
<reference evidence="2 3" key="1">
    <citation type="journal article" date="2016" name="Nat. Commun.">
        <title>Extremotolerant tardigrade genome and improved radiotolerance of human cultured cells by tardigrade-unique protein.</title>
        <authorList>
            <person name="Hashimoto T."/>
            <person name="Horikawa D.D."/>
            <person name="Saito Y."/>
            <person name="Kuwahara H."/>
            <person name="Kozuka-Hata H."/>
            <person name="Shin-I T."/>
            <person name="Minakuchi Y."/>
            <person name="Ohishi K."/>
            <person name="Motoyama A."/>
            <person name="Aizu T."/>
            <person name="Enomoto A."/>
            <person name="Kondo K."/>
            <person name="Tanaka S."/>
            <person name="Hara Y."/>
            <person name="Koshikawa S."/>
            <person name="Sagara H."/>
            <person name="Miura T."/>
            <person name="Yokobori S."/>
            <person name="Miyagawa K."/>
            <person name="Suzuki Y."/>
            <person name="Kubo T."/>
            <person name="Oyama M."/>
            <person name="Kohara Y."/>
            <person name="Fujiyama A."/>
            <person name="Arakawa K."/>
            <person name="Katayama T."/>
            <person name="Toyoda A."/>
            <person name="Kunieda T."/>
        </authorList>
    </citation>
    <scope>NUCLEOTIDE SEQUENCE [LARGE SCALE GENOMIC DNA]</scope>
    <source>
        <strain evidence="2 3">YOKOZUNA-1</strain>
    </source>
</reference>
<gene>
    <name evidence="2" type="primary">RvY_15468-1</name>
    <name evidence="2" type="synonym">RvY_15468.1</name>
    <name evidence="2" type="ORF">RvY_15468</name>
</gene>
<dbReference type="EMBL" id="BDGG01000012">
    <property type="protein sequence ID" value="GAV05315.1"/>
    <property type="molecule type" value="Genomic_DNA"/>
</dbReference>